<dbReference type="InterPro" id="IPR013766">
    <property type="entry name" value="Thioredoxin_domain"/>
</dbReference>
<sequence>MKRPLQIVLIALVAVGAATAGYLTNRATAPQPPAAAGVAPDAGRSLLALSLPDLAGTPQSLAQWQGKVLVVNFWATWCAPCRKEIPDFAAVSQRLAGDPVQFVGLSIDSAEKVRAFHKEFAVPYPLLVGTPDTLRVAAELGNKAQALPFTVILDRGGRIAHVKLGTLKADELEGRIRALLPPRNG</sequence>
<dbReference type="SUPFAM" id="SSF52833">
    <property type="entry name" value="Thioredoxin-like"/>
    <property type="match status" value="1"/>
</dbReference>
<dbReference type="OrthoDB" id="9811352at2"/>
<protein>
    <submittedName>
        <fullName evidence="6">TlpA family protein disulfide reductase</fullName>
    </submittedName>
</protein>
<evidence type="ECO:0000256" key="2">
    <source>
        <dbReference type="ARBA" id="ARBA00022748"/>
    </source>
</evidence>
<dbReference type="InterPro" id="IPR036249">
    <property type="entry name" value="Thioredoxin-like_sf"/>
</dbReference>
<evidence type="ECO:0000313" key="7">
    <source>
        <dbReference type="Proteomes" id="UP000307956"/>
    </source>
</evidence>
<dbReference type="PANTHER" id="PTHR42852">
    <property type="entry name" value="THIOL:DISULFIDE INTERCHANGE PROTEIN DSBE"/>
    <property type="match status" value="1"/>
</dbReference>
<dbReference type="PROSITE" id="PS51352">
    <property type="entry name" value="THIOREDOXIN_2"/>
    <property type="match status" value="1"/>
</dbReference>
<dbReference type="GO" id="GO:0017004">
    <property type="term" value="P:cytochrome complex assembly"/>
    <property type="evidence" value="ECO:0007669"/>
    <property type="project" value="UniProtKB-KW"/>
</dbReference>
<dbReference type="PANTHER" id="PTHR42852:SF6">
    <property type="entry name" value="THIOL:DISULFIDE INTERCHANGE PROTEIN DSBE"/>
    <property type="match status" value="1"/>
</dbReference>
<dbReference type="Proteomes" id="UP000307956">
    <property type="component" value="Unassembled WGS sequence"/>
</dbReference>
<keyword evidence="3" id="KW-1015">Disulfide bond</keyword>
<dbReference type="AlphaFoldDB" id="A0A4S4AT54"/>
<keyword evidence="7" id="KW-1185">Reference proteome</keyword>
<dbReference type="InterPro" id="IPR013740">
    <property type="entry name" value="Redoxin"/>
</dbReference>
<feature type="domain" description="Thioredoxin" evidence="5">
    <location>
        <begin position="40"/>
        <end position="181"/>
    </location>
</feature>
<evidence type="ECO:0000259" key="5">
    <source>
        <dbReference type="PROSITE" id="PS51352"/>
    </source>
</evidence>
<dbReference type="EMBL" id="SSOD01000006">
    <property type="protein sequence ID" value="THF61739.1"/>
    <property type="molecule type" value="Genomic_DNA"/>
</dbReference>
<comment type="subcellular location">
    <subcellularLocation>
        <location evidence="1">Cell envelope</location>
    </subcellularLocation>
</comment>
<comment type="caution">
    <text evidence="6">The sequence shown here is derived from an EMBL/GenBank/DDBJ whole genome shotgun (WGS) entry which is preliminary data.</text>
</comment>
<gene>
    <name evidence="6" type="ORF">E6O51_09850</name>
</gene>
<dbReference type="GO" id="GO:0030313">
    <property type="term" value="C:cell envelope"/>
    <property type="evidence" value="ECO:0007669"/>
    <property type="project" value="UniProtKB-SubCell"/>
</dbReference>
<dbReference type="GO" id="GO:0015036">
    <property type="term" value="F:disulfide oxidoreductase activity"/>
    <property type="evidence" value="ECO:0007669"/>
    <property type="project" value="UniProtKB-ARBA"/>
</dbReference>
<dbReference type="Gene3D" id="3.40.30.10">
    <property type="entry name" value="Glutaredoxin"/>
    <property type="match status" value="1"/>
</dbReference>
<dbReference type="RefSeq" id="WP_136384813.1">
    <property type="nucleotide sequence ID" value="NZ_SSOD01000006.1"/>
</dbReference>
<dbReference type="InterPro" id="IPR050553">
    <property type="entry name" value="Thioredoxin_ResA/DsbE_sf"/>
</dbReference>
<dbReference type="CDD" id="cd02966">
    <property type="entry name" value="TlpA_like_family"/>
    <property type="match status" value="1"/>
</dbReference>
<evidence type="ECO:0000256" key="4">
    <source>
        <dbReference type="ARBA" id="ARBA00023284"/>
    </source>
</evidence>
<evidence type="ECO:0000313" key="6">
    <source>
        <dbReference type="EMBL" id="THF61739.1"/>
    </source>
</evidence>
<name>A0A4S4AT54_9RHOO</name>
<keyword evidence="2" id="KW-0201">Cytochrome c-type biogenesis</keyword>
<evidence type="ECO:0000256" key="1">
    <source>
        <dbReference type="ARBA" id="ARBA00004196"/>
    </source>
</evidence>
<reference evidence="6 7" key="1">
    <citation type="submission" date="2019-04" db="EMBL/GenBank/DDBJ databases">
        <title>Azoarcus rhizosphaerae sp. nov. isolated from rhizosphere of Ficus religiosa.</title>
        <authorList>
            <person name="Lin S.-Y."/>
            <person name="Hameed A."/>
            <person name="Hsu Y.-H."/>
            <person name="Young C.-C."/>
        </authorList>
    </citation>
    <scope>NUCLEOTIDE SEQUENCE [LARGE SCALE GENOMIC DNA]</scope>
    <source>
        <strain evidence="6 7">CC-YHH848</strain>
    </source>
</reference>
<keyword evidence="4" id="KW-0676">Redox-active center</keyword>
<accession>A0A4S4AT54</accession>
<organism evidence="6 7">
    <name type="scientific">Pseudothauera rhizosphaerae</name>
    <dbReference type="NCBI Taxonomy" id="2565932"/>
    <lineage>
        <taxon>Bacteria</taxon>
        <taxon>Pseudomonadati</taxon>
        <taxon>Pseudomonadota</taxon>
        <taxon>Betaproteobacteria</taxon>
        <taxon>Rhodocyclales</taxon>
        <taxon>Zoogloeaceae</taxon>
        <taxon>Pseudothauera</taxon>
    </lineage>
</organism>
<proteinExistence type="predicted"/>
<evidence type="ECO:0000256" key="3">
    <source>
        <dbReference type="ARBA" id="ARBA00023157"/>
    </source>
</evidence>
<dbReference type="Pfam" id="PF08534">
    <property type="entry name" value="Redoxin"/>
    <property type="match status" value="1"/>
</dbReference>
<dbReference type="PROSITE" id="PS00194">
    <property type="entry name" value="THIOREDOXIN_1"/>
    <property type="match status" value="1"/>
</dbReference>
<dbReference type="InterPro" id="IPR017937">
    <property type="entry name" value="Thioredoxin_CS"/>
</dbReference>